<dbReference type="EMBL" id="CAJOBH010277867">
    <property type="protein sequence ID" value="CAF5169025.1"/>
    <property type="molecule type" value="Genomic_DNA"/>
</dbReference>
<protein>
    <submittedName>
        <fullName evidence="2">Uncharacterized protein</fullName>
    </submittedName>
</protein>
<feature type="region of interest" description="Disordered" evidence="1">
    <location>
        <begin position="80"/>
        <end position="124"/>
    </location>
</feature>
<evidence type="ECO:0000313" key="2">
    <source>
        <dbReference type="EMBL" id="CAF5169025.1"/>
    </source>
</evidence>
<dbReference type="AlphaFoldDB" id="A0A8S3GQJ3"/>
<feature type="non-terminal residue" evidence="2">
    <location>
        <position position="124"/>
    </location>
</feature>
<evidence type="ECO:0000313" key="3">
    <source>
        <dbReference type="Proteomes" id="UP000681967"/>
    </source>
</evidence>
<gene>
    <name evidence="2" type="ORF">BYL167_LOCUS76793</name>
</gene>
<dbReference type="Proteomes" id="UP000681967">
    <property type="component" value="Unassembled WGS sequence"/>
</dbReference>
<organism evidence="2 3">
    <name type="scientific">Rotaria magnacalcarata</name>
    <dbReference type="NCBI Taxonomy" id="392030"/>
    <lineage>
        <taxon>Eukaryota</taxon>
        <taxon>Metazoa</taxon>
        <taxon>Spiralia</taxon>
        <taxon>Gnathifera</taxon>
        <taxon>Rotifera</taxon>
        <taxon>Eurotatoria</taxon>
        <taxon>Bdelloidea</taxon>
        <taxon>Philodinida</taxon>
        <taxon>Philodinidae</taxon>
        <taxon>Rotaria</taxon>
    </lineage>
</organism>
<accession>A0A8S3GQJ3</accession>
<evidence type="ECO:0000256" key="1">
    <source>
        <dbReference type="SAM" id="MobiDB-lite"/>
    </source>
</evidence>
<reference evidence="2" key="1">
    <citation type="submission" date="2021-02" db="EMBL/GenBank/DDBJ databases">
        <authorList>
            <person name="Nowell W R."/>
        </authorList>
    </citation>
    <scope>NUCLEOTIDE SEQUENCE</scope>
</reference>
<proteinExistence type="predicted"/>
<feature type="compositionally biased region" description="Polar residues" evidence="1">
    <location>
        <begin position="1"/>
        <end position="29"/>
    </location>
</feature>
<feature type="region of interest" description="Disordered" evidence="1">
    <location>
        <begin position="1"/>
        <end position="35"/>
    </location>
</feature>
<feature type="non-terminal residue" evidence="2">
    <location>
        <position position="1"/>
    </location>
</feature>
<sequence>QVTATDVNNQSELNENVSTQNRVLENSTEQSDDGFHVVQRRKCIPSSTTQTQGDVPTTTTLSSDIDLESVALQEYPSVPIATPRMTSPTLDTVCKKKHKKKKKDKQETIPFDAPEFVSSDKLQS</sequence>
<name>A0A8S3GQJ3_9BILA</name>
<comment type="caution">
    <text evidence="2">The sequence shown here is derived from an EMBL/GenBank/DDBJ whole genome shotgun (WGS) entry which is preliminary data.</text>
</comment>